<feature type="region of interest" description="Disordered" evidence="1">
    <location>
        <begin position="1"/>
        <end position="37"/>
    </location>
</feature>
<evidence type="ECO:0000256" key="1">
    <source>
        <dbReference type="SAM" id="MobiDB-lite"/>
    </source>
</evidence>
<keyword evidence="4" id="KW-1185">Reference proteome</keyword>
<dbReference type="PROSITE" id="PS50181">
    <property type="entry name" value="FBOX"/>
    <property type="match status" value="1"/>
</dbReference>
<sequence>MTNQQERGESAASDEAVSGATDSPSGPRDNAVREPPVCSNEYENKLEAHRLLDLHFDQLLASLLDDESLRTVMKEGLHRALREDRVRAADVFGAARRALGGDKDGSDDDVAEEGRISVLPVPVVRHVMTFLSVKDILGRAACVCRAFERHSRATECYQALHLDDALTKSMSRARISFDRFRSTEKATISLARVPPLQGRRQTALKKLLSSLPGLRHLVLMKLKTRHAIDLLSTLHKTPATAQSLRTLKVSFYSRPGMPAKTVTDSHSWPHIGRLEELDMSMIPPSLNLAPVATGVRGVRENGLARVKLNFAAQPLQGLVEHVAQVVWETSRATLVQLHIGGSIDKGVLQYVLHQLYSSPSARLLSLDATELTLTNMTAVLTPPPPIPPYDNAVQRPPLGCRLTAVAILLLSRRHLLFLLQPFICVAPAAATGAGGEVPVVTVYFPAGLESHRRLAEAVGRAMERIRGERQGGLAETAHVSSDDRDTSQSKQVGRFSLGGWLWGLRRQCRLQWNLMTGSKAVVFL</sequence>
<accession>A0A0G4EKK4</accession>
<evidence type="ECO:0000313" key="3">
    <source>
        <dbReference type="EMBL" id="CEL96953.1"/>
    </source>
</evidence>
<dbReference type="EMBL" id="CDMY01000249">
    <property type="protein sequence ID" value="CEL96953.1"/>
    <property type="molecule type" value="Genomic_DNA"/>
</dbReference>
<dbReference type="VEuPathDB" id="CryptoDB:Vbra_3946"/>
<evidence type="ECO:0000313" key="4">
    <source>
        <dbReference type="Proteomes" id="UP000041254"/>
    </source>
</evidence>
<feature type="region of interest" description="Disordered" evidence="1">
    <location>
        <begin position="469"/>
        <end position="490"/>
    </location>
</feature>
<gene>
    <name evidence="3" type="ORF">Vbra_3946</name>
</gene>
<proteinExistence type="predicted"/>
<dbReference type="SUPFAM" id="SSF81383">
    <property type="entry name" value="F-box domain"/>
    <property type="match status" value="1"/>
</dbReference>
<name>A0A0G4EKK4_VITBC</name>
<dbReference type="AlphaFoldDB" id="A0A0G4EKK4"/>
<evidence type="ECO:0000259" key="2">
    <source>
        <dbReference type="PROSITE" id="PS50181"/>
    </source>
</evidence>
<dbReference type="Gene3D" id="3.80.10.10">
    <property type="entry name" value="Ribonuclease Inhibitor"/>
    <property type="match status" value="1"/>
</dbReference>
<dbReference type="Proteomes" id="UP000041254">
    <property type="component" value="Unassembled WGS sequence"/>
</dbReference>
<reference evidence="3 4" key="1">
    <citation type="submission" date="2014-11" db="EMBL/GenBank/DDBJ databases">
        <authorList>
            <person name="Zhu J."/>
            <person name="Qi W."/>
            <person name="Song R."/>
        </authorList>
    </citation>
    <scope>NUCLEOTIDE SEQUENCE [LARGE SCALE GENOMIC DNA]</scope>
</reference>
<protein>
    <recommendedName>
        <fullName evidence="2">F-box domain-containing protein</fullName>
    </recommendedName>
</protein>
<dbReference type="InterPro" id="IPR036047">
    <property type="entry name" value="F-box-like_dom_sf"/>
</dbReference>
<dbReference type="InterPro" id="IPR032675">
    <property type="entry name" value="LRR_dom_sf"/>
</dbReference>
<dbReference type="CDD" id="cd09917">
    <property type="entry name" value="F-box_SF"/>
    <property type="match status" value="1"/>
</dbReference>
<feature type="domain" description="F-box" evidence="2">
    <location>
        <begin position="113"/>
        <end position="160"/>
    </location>
</feature>
<dbReference type="InParanoid" id="A0A0G4EKK4"/>
<organism evidence="3 4">
    <name type="scientific">Vitrella brassicaformis (strain CCMP3155)</name>
    <dbReference type="NCBI Taxonomy" id="1169540"/>
    <lineage>
        <taxon>Eukaryota</taxon>
        <taxon>Sar</taxon>
        <taxon>Alveolata</taxon>
        <taxon>Colpodellida</taxon>
        <taxon>Vitrellaceae</taxon>
        <taxon>Vitrella</taxon>
    </lineage>
</organism>
<dbReference type="Pfam" id="PF00646">
    <property type="entry name" value="F-box"/>
    <property type="match status" value="1"/>
</dbReference>
<dbReference type="InterPro" id="IPR001810">
    <property type="entry name" value="F-box_dom"/>
</dbReference>